<dbReference type="CDD" id="cd03023">
    <property type="entry name" value="DsbA_Com1_like"/>
    <property type="match status" value="1"/>
</dbReference>
<keyword evidence="6" id="KW-0676">Redox-active center</keyword>
<name>A0A7W7Z7L5_9BRAD</name>
<comment type="similarity">
    <text evidence="2">Belongs to the thioredoxin family. DsbA subfamily.</text>
</comment>
<keyword evidence="8" id="KW-0413">Isomerase</keyword>
<gene>
    <name evidence="8" type="ORF">HNR60_004171</name>
</gene>
<dbReference type="Gene3D" id="3.40.30.10">
    <property type="entry name" value="Glutaredoxin"/>
    <property type="match status" value="1"/>
</dbReference>
<dbReference type="GO" id="GO:0016853">
    <property type="term" value="F:isomerase activity"/>
    <property type="evidence" value="ECO:0007669"/>
    <property type="project" value="UniProtKB-KW"/>
</dbReference>
<dbReference type="InterPro" id="IPR012336">
    <property type="entry name" value="Thioredoxin-like_fold"/>
</dbReference>
<dbReference type="GO" id="GO:0016491">
    <property type="term" value="F:oxidoreductase activity"/>
    <property type="evidence" value="ECO:0007669"/>
    <property type="project" value="UniProtKB-KW"/>
</dbReference>
<comment type="function">
    <text evidence="1">May be required for disulfide bond formation in some proteins.</text>
</comment>
<dbReference type="SUPFAM" id="SSF52833">
    <property type="entry name" value="Thioredoxin-like"/>
    <property type="match status" value="1"/>
</dbReference>
<evidence type="ECO:0000256" key="6">
    <source>
        <dbReference type="ARBA" id="ARBA00023284"/>
    </source>
</evidence>
<proteinExistence type="inferred from homology"/>
<dbReference type="PANTHER" id="PTHR13887:SF14">
    <property type="entry name" value="DISULFIDE BOND FORMATION PROTEIN D"/>
    <property type="match status" value="1"/>
</dbReference>
<evidence type="ECO:0000256" key="2">
    <source>
        <dbReference type="ARBA" id="ARBA00005791"/>
    </source>
</evidence>
<dbReference type="InterPro" id="IPR036249">
    <property type="entry name" value="Thioredoxin-like_sf"/>
</dbReference>
<dbReference type="RefSeq" id="WP_184261587.1">
    <property type="nucleotide sequence ID" value="NZ_JACHIH010000035.1"/>
</dbReference>
<dbReference type="PROSITE" id="PS51352">
    <property type="entry name" value="THIOREDOXIN_2"/>
    <property type="match status" value="1"/>
</dbReference>
<evidence type="ECO:0000256" key="5">
    <source>
        <dbReference type="ARBA" id="ARBA00023157"/>
    </source>
</evidence>
<feature type="domain" description="Thioredoxin" evidence="7">
    <location>
        <begin position="34"/>
        <end position="227"/>
    </location>
</feature>
<reference evidence="8 9" key="1">
    <citation type="submission" date="2020-08" db="EMBL/GenBank/DDBJ databases">
        <title>Genomic Encyclopedia of Type Strains, Phase IV (KMG-IV): sequencing the most valuable type-strain genomes for metagenomic binning, comparative biology and taxonomic classification.</title>
        <authorList>
            <person name="Goeker M."/>
        </authorList>
    </citation>
    <scope>NUCLEOTIDE SEQUENCE [LARGE SCALE GENOMIC DNA]</scope>
    <source>
        <strain evidence="8 9">DSM 12706</strain>
    </source>
</reference>
<keyword evidence="9" id="KW-1185">Reference proteome</keyword>
<comment type="caution">
    <text evidence="8">The sequence shown here is derived from an EMBL/GenBank/DDBJ whole genome shotgun (WGS) entry which is preliminary data.</text>
</comment>
<organism evidence="8 9">
    <name type="scientific">Rhodopseudomonas rhenobacensis</name>
    <dbReference type="NCBI Taxonomy" id="87461"/>
    <lineage>
        <taxon>Bacteria</taxon>
        <taxon>Pseudomonadati</taxon>
        <taxon>Pseudomonadota</taxon>
        <taxon>Alphaproteobacteria</taxon>
        <taxon>Hyphomicrobiales</taxon>
        <taxon>Nitrobacteraceae</taxon>
        <taxon>Rhodopseudomonas</taxon>
    </lineage>
</organism>
<dbReference type="EMBL" id="JACHIH010000035">
    <property type="protein sequence ID" value="MBB5049394.1"/>
    <property type="molecule type" value="Genomic_DNA"/>
</dbReference>
<evidence type="ECO:0000313" key="8">
    <source>
        <dbReference type="EMBL" id="MBB5049394.1"/>
    </source>
</evidence>
<evidence type="ECO:0000256" key="3">
    <source>
        <dbReference type="ARBA" id="ARBA00022729"/>
    </source>
</evidence>
<keyword evidence="5" id="KW-1015">Disulfide bond</keyword>
<dbReference type="PROSITE" id="PS51318">
    <property type="entry name" value="TAT"/>
    <property type="match status" value="1"/>
</dbReference>
<dbReference type="Proteomes" id="UP000542353">
    <property type="component" value="Unassembled WGS sequence"/>
</dbReference>
<sequence length="231" mass="24266">MTDTVPLQPTADTRSTRRRALAVLGSGSLLLGLGLLPRAAPAAPAAGGDQANVLSEAAVLRDPELPVAGNADGDISIVEFFDFQCPYCRKVAPELRALAQEDGKIRLVFKDWPVLGAASIYAARLTLATRSQDKYIAAHEALIGLTSRLSEAGVRDALSAAGIDVARATADLDSKGKEIDAILARNNAQAKAFGFQGTPSFIVGKFRVPGVLTKDQFKLAIADARKAAAQK</sequence>
<evidence type="ECO:0000259" key="7">
    <source>
        <dbReference type="PROSITE" id="PS51352"/>
    </source>
</evidence>
<keyword evidence="4" id="KW-0560">Oxidoreductase</keyword>
<evidence type="ECO:0000256" key="4">
    <source>
        <dbReference type="ARBA" id="ARBA00023002"/>
    </source>
</evidence>
<keyword evidence="3" id="KW-0732">Signal</keyword>
<dbReference type="PANTHER" id="PTHR13887">
    <property type="entry name" value="GLUTATHIONE S-TRANSFERASE KAPPA"/>
    <property type="match status" value="1"/>
</dbReference>
<accession>A0A7W7Z7L5</accession>
<evidence type="ECO:0000256" key="1">
    <source>
        <dbReference type="ARBA" id="ARBA00003565"/>
    </source>
</evidence>
<dbReference type="InterPro" id="IPR013766">
    <property type="entry name" value="Thioredoxin_domain"/>
</dbReference>
<evidence type="ECO:0000313" key="9">
    <source>
        <dbReference type="Proteomes" id="UP000542353"/>
    </source>
</evidence>
<protein>
    <submittedName>
        <fullName evidence="8">Protein-disulfide isomerase</fullName>
    </submittedName>
</protein>
<dbReference type="AlphaFoldDB" id="A0A7W7Z7L5"/>
<dbReference type="Pfam" id="PF13462">
    <property type="entry name" value="Thioredoxin_4"/>
    <property type="match status" value="1"/>
</dbReference>
<dbReference type="InterPro" id="IPR006311">
    <property type="entry name" value="TAT_signal"/>
</dbReference>